<evidence type="ECO:0000256" key="7">
    <source>
        <dbReference type="ARBA" id="ARBA00023163"/>
    </source>
</evidence>
<gene>
    <name evidence="10" type="ordered locus">Halha_2037</name>
</gene>
<keyword evidence="6" id="KW-0238">DNA-binding</keyword>
<dbReference type="Pfam" id="PF01475">
    <property type="entry name" value="FUR"/>
    <property type="match status" value="1"/>
</dbReference>
<dbReference type="GO" id="GO:0045892">
    <property type="term" value="P:negative regulation of DNA-templated transcription"/>
    <property type="evidence" value="ECO:0007669"/>
    <property type="project" value="TreeGrafter"/>
</dbReference>
<keyword evidence="11" id="KW-1185">Reference proteome</keyword>
<comment type="similarity">
    <text evidence="1">Belongs to the Fur family.</text>
</comment>
<dbReference type="PANTHER" id="PTHR33202:SF7">
    <property type="entry name" value="FERRIC UPTAKE REGULATION PROTEIN"/>
    <property type="match status" value="1"/>
</dbReference>
<keyword evidence="7" id="KW-0804">Transcription</keyword>
<dbReference type="KEGG" id="hhl:Halha_2037"/>
<dbReference type="AlphaFoldDB" id="L0KBL8"/>
<dbReference type="STRING" id="748449.Halha_2037"/>
<dbReference type="GO" id="GO:0000976">
    <property type="term" value="F:transcription cis-regulatory region binding"/>
    <property type="evidence" value="ECO:0007669"/>
    <property type="project" value="TreeGrafter"/>
</dbReference>
<sequence length="143" mass="16848">MESKLQDLKSLLATKNYKLTSQRKLILQILLDHQGEHLSAEDIYQIVKQEDSGIGLATVYRTLELFSDLGIIQQLNFDEDRRRYELGTNNDEHHHHLVCEECGRVIEFNDEILEAFEDDLADKHNFKITQHRIKFYGRCKECQ</sequence>
<dbReference type="EMBL" id="CP003359">
    <property type="protein sequence ID" value="AGB41935.1"/>
    <property type="molecule type" value="Genomic_DNA"/>
</dbReference>
<comment type="cofactor">
    <cofactor evidence="9">
        <name>Mn(2+)</name>
        <dbReference type="ChEBI" id="CHEBI:29035"/>
    </cofactor>
    <cofactor evidence="9">
        <name>Fe(2+)</name>
        <dbReference type="ChEBI" id="CHEBI:29033"/>
    </cofactor>
    <text evidence="9">Binds 1 Mn(2+) or Fe(2+) ion per subunit.</text>
</comment>
<feature type="binding site" evidence="9">
    <location>
        <position position="131"/>
    </location>
    <ligand>
        <name>Fe cation</name>
        <dbReference type="ChEBI" id="CHEBI:24875"/>
    </ligand>
</feature>
<evidence type="ECO:0000256" key="5">
    <source>
        <dbReference type="ARBA" id="ARBA00023015"/>
    </source>
</evidence>
<proteinExistence type="inferred from homology"/>
<feature type="binding site" evidence="9">
    <location>
        <position position="114"/>
    </location>
    <ligand>
        <name>Fe cation</name>
        <dbReference type="ChEBI" id="CHEBI:24875"/>
    </ligand>
</feature>
<dbReference type="InterPro" id="IPR036388">
    <property type="entry name" value="WH-like_DNA-bd_sf"/>
</dbReference>
<dbReference type="PATRIC" id="fig|748449.3.peg.1963"/>
<dbReference type="PANTHER" id="PTHR33202">
    <property type="entry name" value="ZINC UPTAKE REGULATION PROTEIN"/>
    <property type="match status" value="1"/>
</dbReference>
<evidence type="ECO:0000256" key="6">
    <source>
        <dbReference type="ARBA" id="ARBA00023125"/>
    </source>
</evidence>
<feature type="binding site" evidence="8">
    <location>
        <position position="99"/>
    </location>
    <ligand>
        <name>Zn(2+)</name>
        <dbReference type="ChEBI" id="CHEBI:29105"/>
    </ligand>
</feature>
<reference evidence="11" key="1">
    <citation type="submission" date="2012-02" db="EMBL/GenBank/DDBJ databases">
        <title>The complete genome of Halobacteroides halobius DSM 5150.</title>
        <authorList>
            <person name="Lucas S."/>
            <person name="Copeland A."/>
            <person name="Lapidus A."/>
            <person name="Glavina del Rio T."/>
            <person name="Dalin E."/>
            <person name="Tice H."/>
            <person name="Bruce D."/>
            <person name="Goodwin L."/>
            <person name="Pitluck S."/>
            <person name="Peters L."/>
            <person name="Mikhailova N."/>
            <person name="Gu W."/>
            <person name="Kyrpides N."/>
            <person name="Mavromatis K."/>
            <person name="Ivanova N."/>
            <person name="Brettin T."/>
            <person name="Detter J.C."/>
            <person name="Han C."/>
            <person name="Larimer F."/>
            <person name="Land M."/>
            <person name="Hauser L."/>
            <person name="Markowitz V."/>
            <person name="Cheng J.-F."/>
            <person name="Hugenholtz P."/>
            <person name="Woyke T."/>
            <person name="Wu D."/>
            <person name="Tindall B."/>
            <person name="Pomrenke H."/>
            <person name="Brambilla E."/>
            <person name="Klenk H.-P."/>
            <person name="Eisen J.A."/>
        </authorList>
    </citation>
    <scope>NUCLEOTIDE SEQUENCE [LARGE SCALE GENOMIC DNA]</scope>
    <source>
        <strain evidence="11">ATCC 35273 / DSM 5150 / MD-1</strain>
    </source>
</reference>
<evidence type="ECO:0000256" key="2">
    <source>
        <dbReference type="ARBA" id="ARBA00022491"/>
    </source>
</evidence>
<organism evidence="10 11">
    <name type="scientific">Halobacteroides halobius (strain ATCC 35273 / DSM 5150 / MD-1)</name>
    <dbReference type="NCBI Taxonomy" id="748449"/>
    <lineage>
        <taxon>Bacteria</taxon>
        <taxon>Bacillati</taxon>
        <taxon>Bacillota</taxon>
        <taxon>Clostridia</taxon>
        <taxon>Halanaerobiales</taxon>
        <taxon>Halobacteroidaceae</taxon>
        <taxon>Halobacteroides</taxon>
    </lineage>
</organism>
<dbReference type="HOGENOM" id="CLU_096072_3_1_9"/>
<keyword evidence="2" id="KW-0678">Repressor</keyword>
<dbReference type="Gene3D" id="3.30.1490.190">
    <property type="match status" value="1"/>
</dbReference>
<name>L0KBL8_HALHC</name>
<dbReference type="SUPFAM" id="SSF46785">
    <property type="entry name" value="Winged helix' DNA-binding domain"/>
    <property type="match status" value="1"/>
</dbReference>
<dbReference type="GO" id="GO:0003700">
    <property type="term" value="F:DNA-binding transcription factor activity"/>
    <property type="evidence" value="ECO:0007669"/>
    <property type="project" value="InterPro"/>
</dbReference>
<dbReference type="eggNOG" id="COG0735">
    <property type="taxonomic scope" value="Bacteria"/>
</dbReference>
<dbReference type="RefSeq" id="WP_015327649.1">
    <property type="nucleotide sequence ID" value="NC_019978.1"/>
</dbReference>
<evidence type="ECO:0000256" key="4">
    <source>
        <dbReference type="ARBA" id="ARBA00022833"/>
    </source>
</evidence>
<evidence type="ECO:0000256" key="8">
    <source>
        <dbReference type="PIRSR" id="PIRSR602481-1"/>
    </source>
</evidence>
<feature type="binding site" evidence="8">
    <location>
        <position position="139"/>
    </location>
    <ligand>
        <name>Zn(2+)</name>
        <dbReference type="ChEBI" id="CHEBI:29105"/>
    </ligand>
</feature>
<dbReference type="InterPro" id="IPR043135">
    <property type="entry name" value="Fur_C"/>
</dbReference>
<feature type="binding site" evidence="9">
    <location>
        <position position="93"/>
    </location>
    <ligand>
        <name>Fe cation</name>
        <dbReference type="ChEBI" id="CHEBI:24875"/>
    </ligand>
</feature>
<accession>L0KBL8</accession>
<evidence type="ECO:0000256" key="1">
    <source>
        <dbReference type="ARBA" id="ARBA00007957"/>
    </source>
</evidence>
<evidence type="ECO:0000256" key="9">
    <source>
        <dbReference type="PIRSR" id="PIRSR602481-2"/>
    </source>
</evidence>
<dbReference type="GO" id="GO:1900376">
    <property type="term" value="P:regulation of secondary metabolite biosynthetic process"/>
    <property type="evidence" value="ECO:0007669"/>
    <property type="project" value="TreeGrafter"/>
</dbReference>
<comment type="cofactor">
    <cofactor evidence="8">
        <name>Zn(2+)</name>
        <dbReference type="ChEBI" id="CHEBI:29105"/>
    </cofactor>
    <text evidence="8">Binds 1 zinc ion per subunit.</text>
</comment>
<feature type="binding site" evidence="8">
    <location>
        <position position="102"/>
    </location>
    <ligand>
        <name>Zn(2+)</name>
        <dbReference type="ChEBI" id="CHEBI:29105"/>
    </ligand>
</feature>
<dbReference type="OrthoDB" id="8659436at2"/>
<dbReference type="InterPro" id="IPR036390">
    <property type="entry name" value="WH_DNA-bd_sf"/>
</dbReference>
<dbReference type="Gene3D" id="1.10.10.10">
    <property type="entry name" value="Winged helix-like DNA-binding domain superfamily/Winged helix DNA-binding domain"/>
    <property type="match status" value="1"/>
</dbReference>
<dbReference type="CDD" id="cd07153">
    <property type="entry name" value="Fur_like"/>
    <property type="match status" value="1"/>
</dbReference>
<keyword evidence="3 8" id="KW-0479">Metal-binding</keyword>
<evidence type="ECO:0000313" key="11">
    <source>
        <dbReference type="Proteomes" id="UP000010880"/>
    </source>
</evidence>
<keyword evidence="4 8" id="KW-0862">Zinc</keyword>
<evidence type="ECO:0000256" key="3">
    <source>
        <dbReference type="ARBA" id="ARBA00022723"/>
    </source>
</evidence>
<evidence type="ECO:0000313" key="10">
    <source>
        <dbReference type="EMBL" id="AGB41935.1"/>
    </source>
</evidence>
<keyword evidence="9" id="KW-0408">Iron</keyword>
<feature type="binding site" evidence="8">
    <location>
        <position position="142"/>
    </location>
    <ligand>
        <name>Zn(2+)</name>
        <dbReference type="ChEBI" id="CHEBI:29105"/>
    </ligand>
</feature>
<protein>
    <submittedName>
        <fullName evidence="10">Fe2+/Zn2+ uptake regulation protein</fullName>
    </submittedName>
</protein>
<dbReference type="Proteomes" id="UP000010880">
    <property type="component" value="Chromosome"/>
</dbReference>
<dbReference type="InterPro" id="IPR002481">
    <property type="entry name" value="FUR"/>
</dbReference>
<dbReference type="GO" id="GO:0008270">
    <property type="term" value="F:zinc ion binding"/>
    <property type="evidence" value="ECO:0007669"/>
    <property type="project" value="TreeGrafter"/>
</dbReference>
<dbReference type="FunFam" id="1.10.10.10:FF:000051">
    <property type="entry name" value="Fur family transcriptional regulator"/>
    <property type="match status" value="1"/>
</dbReference>
<keyword evidence="5" id="KW-0805">Transcription regulation</keyword>